<dbReference type="HOGENOM" id="CLU_2398688_0_0_12"/>
<dbReference type="RefSeq" id="WP_010697526.1">
    <property type="nucleotide sequence ID" value="NZ_KB442454.1"/>
</dbReference>
<dbReference type="AlphaFoldDB" id="M2AVP7"/>
<gene>
    <name evidence="1" type="ORF">HMPREF9733_02498</name>
</gene>
<dbReference type="EMBL" id="AGDZ01000031">
    <property type="protein sequence ID" value="EMB21175.1"/>
    <property type="molecule type" value="Genomic_DNA"/>
</dbReference>
<dbReference type="Proteomes" id="UP000016183">
    <property type="component" value="Unassembled WGS sequence"/>
</dbReference>
<sequence length="93" mass="11557">MNDFKFYISEKQKNCEVLWNDEVIYLDGKINRVNVNKSRYTYGNNRFIIKINNQEKEYKFFKENNWDYHKFKININDNEINFWIDDIIQKDST</sequence>
<evidence type="ECO:0000313" key="2">
    <source>
        <dbReference type="Proteomes" id="UP000016183"/>
    </source>
</evidence>
<comment type="caution">
    <text evidence="1">The sequence shown here is derived from an EMBL/GenBank/DDBJ whole genome shotgun (WGS) entry which is preliminary data.</text>
</comment>
<evidence type="ECO:0000313" key="1">
    <source>
        <dbReference type="EMBL" id="EMB21175.1"/>
    </source>
</evidence>
<organism evidence="1 2">
    <name type="scientific">Treponema denticola SP33</name>
    <dbReference type="NCBI Taxonomy" id="999437"/>
    <lineage>
        <taxon>Bacteria</taxon>
        <taxon>Pseudomonadati</taxon>
        <taxon>Spirochaetota</taxon>
        <taxon>Spirochaetia</taxon>
        <taxon>Spirochaetales</taxon>
        <taxon>Treponemataceae</taxon>
        <taxon>Treponema</taxon>
    </lineage>
</organism>
<protein>
    <submittedName>
        <fullName evidence="1">Uncharacterized protein</fullName>
    </submittedName>
</protein>
<dbReference type="PATRIC" id="fig|999437.3.peg.2574"/>
<accession>M2AVP7</accession>
<proteinExistence type="predicted"/>
<name>M2AVP7_TREDN</name>
<reference evidence="1 2" key="1">
    <citation type="submission" date="2012-01" db="EMBL/GenBank/DDBJ databases">
        <title>The Genome Sequence of Treponema denticola SP33.</title>
        <authorList>
            <consortium name="The Broad Institute Genome Sequencing Platform"/>
            <person name="Earl A."/>
            <person name="Ward D."/>
            <person name="Feldgarden M."/>
            <person name="Gevers D."/>
            <person name="Blanton J.M."/>
            <person name="Fenno C.J."/>
            <person name="Baranova O.V."/>
            <person name="Mathney J."/>
            <person name="Dewhirst F.E."/>
            <person name="Izard J."/>
            <person name="Young S.K."/>
            <person name="Zeng Q."/>
            <person name="Gargeya S."/>
            <person name="Fitzgerald M."/>
            <person name="Haas B."/>
            <person name="Abouelleil A."/>
            <person name="Alvarado L."/>
            <person name="Arachchi H.M."/>
            <person name="Berlin A."/>
            <person name="Chapman S.B."/>
            <person name="Gearin G."/>
            <person name="Goldberg J."/>
            <person name="Griggs A."/>
            <person name="Gujja S."/>
            <person name="Hansen M."/>
            <person name="Heiman D."/>
            <person name="Howarth C."/>
            <person name="Larimer J."/>
            <person name="Lui A."/>
            <person name="MacDonald P.J.P."/>
            <person name="McCowen C."/>
            <person name="Montmayeur A."/>
            <person name="Murphy C."/>
            <person name="Neiman D."/>
            <person name="Pearson M."/>
            <person name="Priest M."/>
            <person name="Roberts A."/>
            <person name="Saif S."/>
            <person name="Shea T."/>
            <person name="Sisk P."/>
            <person name="Stolte C."/>
            <person name="Sykes S."/>
            <person name="Wortman J."/>
            <person name="Nusbaum C."/>
            <person name="Birren B."/>
        </authorList>
    </citation>
    <scope>NUCLEOTIDE SEQUENCE [LARGE SCALE GENOMIC DNA]</scope>
    <source>
        <strain evidence="1 2">SP33</strain>
    </source>
</reference>